<reference evidence="2 3" key="1">
    <citation type="submission" date="2024-09" db="EMBL/GenBank/DDBJ databases">
        <authorList>
            <person name="Sun Q."/>
            <person name="Mori K."/>
        </authorList>
    </citation>
    <scope>NUCLEOTIDE SEQUENCE [LARGE SCALE GENOMIC DNA]</scope>
    <source>
        <strain evidence="2 3">CECT 7682</strain>
    </source>
</reference>
<evidence type="ECO:0000256" key="1">
    <source>
        <dbReference type="SAM" id="SignalP"/>
    </source>
</evidence>
<dbReference type="Proteomes" id="UP001589654">
    <property type="component" value="Unassembled WGS sequence"/>
</dbReference>
<dbReference type="Pfam" id="PF11276">
    <property type="entry name" value="DUF3078"/>
    <property type="match status" value="1"/>
</dbReference>
<feature type="signal peptide" evidence="1">
    <location>
        <begin position="1"/>
        <end position="24"/>
    </location>
</feature>
<accession>A0ABV5J0C7</accession>
<feature type="chain" id="PRO_5045808444" evidence="1">
    <location>
        <begin position="25"/>
        <end position="306"/>
    </location>
</feature>
<protein>
    <submittedName>
        <fullName evidence="2">DUF3078 domain-containing protein</fullName>
    </submittedName>
</protein>
<keyword evidence="3" id="KW-1185">Reference proteome</keyword>
<keyword evidence="1" id="KW-0732">Signal</keyword>
<dbReference type="RefSeq" id="WP_290249704.1">
    <property type="nucleotide sequence ID" value="NZ_JAUFQT010000002.1"/>
</dbReference>
<proteinExistence type="predicted"/>
<dbReference type="EMBL" id="JBHMEW010000005">
    <property type="protein sequence ID" value="MFB9210271.1"/>
    <property type="molecule type" value="Genomic_DNA"/>
</dbReference>
<sequence>MLFYQKKILSIIFIFQCVILQSFAQDTEADSILAPSKKDTTYWVNNFKAGLNFNQAAFSSNWKSGGVNSVALGSVIAGKANYAKGKWSWDNEIELLYGVVKNEGQTVRKSNDRIFLDSKVGYKISKNWGSYFSGNFLSQFTKGYNYDEDGNRTLISGWMSPGFLTASLGFEYKPNQEFNLRIGPLSPRFTFVTDGTIADNVPENYGVTPGETVRAEWFAFQLFATWDKDFNENFNLKSRYQMFANYETLAFDSIDHRLDITLTAKISKLINVTFTNINLYDIDQDSGIQYSQGLSLGILYKVNNKK</sequence>
<evidence type="ECO:0000313" key="3">
    <source>
        <dbReference type="Proteomes" id="UP001589654"/>
    </source>
</evidence>
<dbReference type="InterPro" id="IPR021428">
    <property type="entry name" value="DUF3078"/>
</dbReference>
<gene>
    <name evidence="2" type="ORF">ACFFUR_00490</name>
</gene>
<name>A0ABV5J0C7_9BACT</name>
<organism evidence="2 3">
    <name type="scientific">Echinicola jeungdonensis</name>
    <dbReference type="NCBI Taxonomy" id="709343"/>
    <lineage>
        <taxon>Bacteria</taxon>
        <taxon>Pseudomonadati</taxon>
        <taxon>Bacteroidota</taxon>
        <taxon>Cytophagia</taxon>
        <taxon>Cytophagales</taxon>
        <taxon>Cyclobacteriaceae</taxon>
        <taxon>Echinicola</taxon>
    </lineage>
</organism>
<evidence type="ECO:0000313" key="2">
    <source>
        <dbReference type="EMBL" id="MFB9210271.1"/>
    </source>
</evidence>
<comment type="caution">
    <text evidence="2">The sequence shown here is derived from an EMBL/GenBank/DDBJ whole genome shotgun (WGS) entry which is preliminary data.</text>
</comment>